<dbReference type="SUPFAM" id="SSF56672">
    <property type="entry name" value="DNA/RNA polymerases"/>
    <property type="match status" value="1"/>
</dbReference>
<evidence type="ECO:0000313" key="11">
    <source>
        <dbReference type="EMBL" id="DAD51196.1"/>
    </source>
</evidence>
<dbReference type="GO" id="GO:0000166">
    <property type="term" value="F:nucleotide binding"/>
    <property type="evidence" value="ECO:0007669"/>
    <property type="project" value="UniProtKB-KW"/>
</dbReference>
<dbReference type="InterPro" id="IPR005093">
    <property type="entry name" value="RNArep_beta"/>
</dbReference>
<accession>A0A8S5L192</accession>
<keyword evidence="9" id="KW-0460">Magnesium</keyword>
<reference evidence="11" key="1">
    <citation type="submission" date="2020-09" db="EMBL/GenBank/DDBJ databases">
        <title>Leviviricetes taxonomy.</title>
        <authorList>
            <person name="Stockdale S.R."/>
            <person name="Callanan J."/>
            <person name="Adriaenssens E.M."/>
            <person name="Kuhn J.H."/>
            <person name="Rumnieks J."/>
            <person name="Shkoporov A."/>
            <person name="Draper L.A."/>
            <person name="Ross P."/>
            <person name="Hill C."/>
        </authorList>
    </citation>
    <scope>NUCLEOTIDE SEQUENCE</scope>
</reference>
<keyword evidence="4" id="KW-0548">Nucleotidyltransferase</keyword>
<evidence type="ECO:0000313" key="12">
    <source>
        <dbReference type="Proteomes" id="UP000677292"/>
    </source>
</evidence>
<dbReference type="InterPro" id="IPR007096">
    <property type="entry name" value="RNA-dir_Rpol_cat_phage"/>
</dbReference>
<dbReference type="PROSITE" id="PS50522">
    <property type="entry name" value="RDRP_PHAGE"/>
    <property type="match status" value="1"/>
</dbReference>
<evidence type="ECO:0000256" key="3">
    <source>
        <dbReference type="ARBA" id="ARBA00022679"/>
    </source>
</evidence>
<sequence>MSIQAGSQRCKPLDALSYARKIFTAIGGDAGLEAARKNPLQLATSTVDVKLDRTPLEFFLEYQVVKLMSKYPAMDTGIDCTRAALEKFIWAERLCKETNDRFSSRAASLPSDRVVRILSGASRKIACILGPVPSFNEMEFSFGPGAAYGVRGETSVYNKVTSTLECTFALVDGLSEFLAEFPGWIPEGTHEVRLIPGSQLTFVPKDAKTHRPICIEPLLNGLMQKGYGSWIRRRLKRFGVDLDDQGVNQKLASLCIVDGLCTVDFSSASDTISYNLVMDLLPIDWFEALDCCRSPRFEYEGSWWNFQKFSSMGNAYTFELETLIFYSLACACCEELGIEYSTGRNLSVYGDDVIIPKGCFDLFSEIVVACGFSINEEKSFKEGFFYESCGHDYYKGQLVRPYLIKKRLNTTVSAIYACNTIRRIQKRILDLWSNIDSDPTPILERLDDVHKWAVSHVPKHLRFLGPEGFGDGHLIADLDEATNCRFSKVRRHRFFDAWKFKTMAPVNRPVLPQGGWPTPYALYFVRDAPSEVYKPRLPSLDLYPGDPPDNGSGYVVRSRVRYKPMEILCHSEWQGRLYWTRTSFFVSSRNEHA</sequence>
<dbReference type="EC" id="2.7.7.48" evidence="1"/>
<gene>
    <name evidence="11" type="primary">SRR7976325_13_3</name>
</gene>
<evidence type="ECO:0000256" key="1">
    <source>
        <dbReference type="ARBA" id="ARBA00012494"/>
    </source>
</evidence>
<dbReference type="GO" id="GO:0039694">
    <property type="term" value="P:viral RNA genome replication"/>
    <property type="evidence" value="ECO:0007669"/>
    <property type="project" value="InterPro"/>
</dbReference>
<evidence type="ECO:0000256" key="7">
    <source>
        <dbReference type="ARBA" id="ARBA00030248"/>
    </source>
</evidence>
<dbReference type="RefSeq" id="YP_010769045.1">
    <property type="nucleotide sequence ID" value="NC_073862.1"/>
</dbReference>
<keyword evidence="6" id="KW-0693">Viral RNA replication</keyword>
<evidence type="ECO:0000256" key="4">
    <source>
        <dbReference type="ARBA" id="ARBA00022695"/>
    </source>
</evidence>
<dbReference type="GeneID" id="80397948"/>
<dbReference type="Pfam" id="PF03431">
    <property type="entry name" value="RNA_replicase_B"/>
    <property type="match status" value="1"/>
</dbReference>
<feature type="binding site" evidence="9">
    <location>
        <position position="351"/>
    </location>
    <ligand>
        <name>Mg(2+)</name>
        <dbReference type="ChEBI" id="CHEBI:18420"/>
        <label>2</label>
    </ligand>
</feature>
<evidence type="ECO:0000256" key="2">
    <source>
        <dbReference type="ARBA" id="ARBA00022484"/>
    </source>
</evidence>
<dbReference type="EMBL" id="BK013749">
    <property type="protein sequence ID" value="DAD51196.1"/>
    <property type="molecule type" value="Genomic_RNA"/>
</dbReference>
<comment type="cofactor">
    <cofactor evidence="9">
        <name>Mg(2+)</name>
        <dbReference type="ChEBI" id="CHEBI:18420"/>
    </cofactor>
    <text evidence="9">Binds 2 Mg(2+) per subunit.</text>
</comment>
<dbReference type="GO" id="GO:0003968">
    <property type="term" value="F:RNA-directed RNA polymerase activity"/>
    <property type="evidence" value="ECO:0007669"/>
    <property type="project" value="UniProtKB-KW"/>
</dbReference>
<dbReference type="KEGG" id="vg:80397948"/>
<comment type="catalytic activity">
    <reaction evidence="8">
        <text>RNA(n) + a ribonucleoside 5'-triphosphate = RNA(n+1) + diphosphate</text>
        <dbReference type="Rhea" id="RHEA:21248"/>
        <dbReference type="Rhea" id="RHEA-COMP:14527"/>
        <dbReference type="Rhea" id="RHEA-COMP:17342"/>
        <dbReference type="ChEBI" id="CHEBI:33019"/>
        <dbReference type="ChEBI" id="CHEBI:61557"/>
        <dbReference type="ChEBI" id="CHEBI:140395"/>
        <dbReference type="EC" id="2.7.7.48"/>
    </reaction>
</comment>
<evidence type="ECO:0000256" key="8">
    <source>
        <dbReference type="ARBA" id="ARBA00048744"/>
    </source>
</evidence>
<organism evidence="11 12">
    <name type="scientific">ssRNA phage SRR7976325_13</name>
    <dbReference type="NCBI Taxonomy" id="2786700"/>
    <lineage>
        <taxon>Viruses</taxon>
        <taxon>Riboviria</taxon>
        <taxon>Orthornavirae</taxon>
        <taxon>Lenarviricota</taxon>
        <taxon>Leviviricetes</taxon>
        <taxon>Norzivirales</taxon>
        <taxon>Fiersviridae</taxon>
        <taxon>Andhasavirus</taxon>
        <taxon>Andhasavirus borborocola</taxon>
    </lineage>
</organism>
<keyword evidence="9" id="KW-0479">Metal-binding</keyword>
<keyword evidence="12" id="KW-1185">Reference proteome</keyword>
<proteinExistence type="predicted"/>
<evidence type="ECO:0000256" key="9">
    <source>
        <dbReference type="PIRSR" id="PIRSR605093-1"/>
    </source>
</evidence>
<keyword evidence="2 11" id="KW-0696">RNA-directed RNA polymerase</keyword>
<feature type="binding site" evidence="9">
    <location>
        <position position="352"/>
    </location>
    <ligand>
        <name>Mg(2+)</name>
        <dbReference type="ChEBI" id="CHEBI:18420"/>
        <label>2</label>
    </ligand>
</feature>
<name>A0A8S5L192_9VIRU</name>
<feature type="domain" description="RdRp catalytic" evidence="10">
    <location>
        <begin position="249"/>
        <end position="383"/>
    </location>
</feature>
<dbReference type="GO" id="GO:0046872">
    <property type="term" value="F:metal ion binding"/>
    <property type="evidence" value="ECO:0007669"/>
    <property type="project" value="UniProtKB-KW"/>
</dbReference>
<feature type="binding site" evidence="9">
    <location>
        <position position="264"/>
    </location>
    <ligand>
        <name>Mg(2+)</name>
        <dbReference type="ChEBI" id="CHEBI:18420"/>
        <label>2</label>
    </ligand>
</feature>
<keyword evidence="3" id="KW-0808">Transferase</keyword>
<evidence type="ECO:0000259" key="10">
    <source>
        <dbReference type="PROSITE" id="PS50522"/>
    </source>
</evidence>
<dbReference type="InterPro" id="IPR043502">
    <property type="entry name" value="DNA/RNA_pol_sf"/>
</dbReference>
<protein>
    <recommendedName>
        <fullName evidence="1">RNA-directed RNA polymerase</fullName>
        <ecNumber evidence="1">2.7.7.48</ecNumber>
    </recommendedName>
    <alternativeName>
        <fullName evidence="7">RNA replicase beta chain</fullName>
    </alternativeName>
</protein>
<evidence type="ECO:0000256" key="5">
    <source>
        <dbReference type="ARBA" id="ARBA00022741"/>
    </source>
</evidence>
<dbReference type="Proteomes" id="UP000677292">
    <property type="component" value="Segment"/>
</dbReference>
<evidence type="ECO:0000256" key="6">
    <source>
        <dbReference type="ARBA" id="ARBA00022953"/>
    </source>
</evidence>
<keyword evidence="5" id="KW-0547">Nucleotide-binding</keyword>